<dbReference type="Proteomes" id="UP001497516">
    <property type="component" value="Chromosome 2"/>
</dbReference>
<sequence>MVVGSCRAQKTLSRASYIATLLRIKLNPNHLRVACSTGADVLVGRIVEETLSIPDLRLCNAGNPLKHQFNSPEAPSSELAELLAGGGESSGPWRTGWGTGRRTRAC</sequence>
<proteinExistence type="predicted"/>
<reference evidence="2 3" key="1">
    <citation type="submission" date="2024-04" db="EMBL/GenBank/DDBJ databases">
        <authorList>
            <person name="Fracassetti M."/>
        </authorList>
    </citation>
    <scope>NUCLEOTIDE SEQUENCE [LARGE SCALE GENOMIC DNA]</scope>
</reference>
<gene>
    <name evidence="2" type="ORF">LTRI10_LOCUS14360</name>
</gene>
<evidence type="ECO:0000313" key="3">
    <source>
        <dbReference type="Proteomes" id="UP001497516"/>
    </source>
</evidence>
<protein>
    <submittedName>
        <fullName evidence="2">Uncharacterized protein</fullName>
    </submittedName>
</protein>
<evidence type="ECO:0000256" key="1">
    <source>
        <dbReference type="SAM" id="MobiDB-lite"/>
    </source>
</evidence>
<keyword evidence="3" id="KW-1185">Reference proteome</keyword>
<evidence type="ECO:0000313" key="2">
    <source>
        <dbReference type="EMBL" id="CAL1372345.1"/>
    </source>
</evidence>
<accession>A0AAV2DFN3</accession>
<dbReference type="EMBL" id="OZ034815">
    <property type="protein sequence ID" value="CAL1372345.1"/>
    <property type="molecule type" value="Genomic_DNA"/>
</dbReference>
<dbReference type="AlphaFoldDB" id="A0AAV2DFN3"/>
<name>A0AAV2DFN3_9ROSI</name>
<feature type="region of interest" description="Disordered" evidence="1">
    <location>
        <begin position="82"/>
        <end position="106"/>
    </location>
</feature>
<organism evidence="2 3">
    <name type="scientific">Linum trigynum</name>
    <dbReference type="NCBI Taxonomy" id="586398"/>
    <lineage>
        <taxon>Eukaryota</taxon>
        <taxon>Viridiplantae</taxon>
        <taxon>Streptophyta</taxon>
        <taxon>Embryophyta</taxon>
        <taxon>Tracheophyta</taxon>
        <taxon>Spermatophyta</taxon>
        <taxon>Magnoliopsida</taxon>
        <taxon>eudicotyledons</taxon>
        <taxon>Gunneridae</taxon>
        <taxon>Pentapetalae</taxon>
        <taxon>rosids</taxon>
        <taxon>fabids</taxon>
        <taxon>Malpighiales</taxon>
        <taxon>Linaceae</taxon>
        <taxon>Linum</taxon>
    </lineage>
</organism>